<name>D0NDE4_PHYIT</name>
<gene>
    <name evidence="2" type="ORF">PITG_22866</name>
</gene>
<dbReference type="AlphaFoldDB" id="D0NDE4"/>
<protein>
    <submittedName>
        <fullName evidence="2">PcF and SCR74-like cys-rich secreted peptide, putative</fullName>
    </submittedName>
</protein>
<dbReference type="EMBL" id="DS028133">
    <property type="protein sequence ID" value="EEY56101.1"/>
    <property type="molecule type" value="Genomic_DNA"/>
</dbReference>
<dbReference type="HOGENOM" id="CLU_165791_0_0_1"/>
<dbReference type="RefSeq" id="XP_002902931.1">
    <property type="nucleotide sequence ID" value="XM_002902885.1"/>
</dbReference>
<dbReference type="Proteomes" id="UP000006643">
    <property type="component" value="Unassembled WGS sequence"/>
</dbReference>
<dbReference type="OrthoDB" id="92806at2759"/>
<dbReference type="InterPro" id="IPR018570">
    <property type="entry name" value="Phytotoxin_PcF"/>
</dbReference>
<dbReference type="GeneID" id="9462146"/>
<reference evidence="3" key="1">
    <citation type="journal article" date="2009" name="Nature">
        <title>Genome sequence and analysis of the Irish potato famine pathogen Phytophthora infestans.</title>
        <authorList>
            <consortium name="The Broad Institute Genome Sequencing Platform"/>
            <person name="Haas B.J."/>
            <person name="Kamoun S."/>
            <person name="Zody M.C."/>
            <person name="Jiang R.H."/>
            <person name="Handsaker R.E."/>
            <person name="Cano L.M."/>
            <person name="Grabherr M."/>
            <person name="Kodira C.D."/>
            <person name="Raffaele S."/>
            <person name="Torto-Alalibo T."/>
            <person name="Bozkurt T.O."/>
            <person name="Ah-Fong A.M."/>
            <person name="Alvarado L."/>
            <person name="Anderson V.L."/>
            <person name="Armstrong M.R."/>
            <person name="Avrova A."/>
            <person name="Baxter L."/>
            <person name="Beynon J."/>
            <person name="Boevink P.C."/>
            <person name="Bollmann S.R."/>
            <person name="Bos J.I."/>
            <person name="Bulone V."/>
            <person name="Cai G."/>
            <person name="Cakir C."/>
            <person name="Carrington J.C."/>
            <person name="Chawner M."/>
            <person name="Conti L."/>
            <person name="Costanzo S."/>
            <person name="Ewan R."/>
            <person name="Fahlgren N."/>
            <person name="Fischbach M.A."/>
            <person name="Fugelstad J."/>
            <person name="Gilroy E.M."/>
            <person name="Gnerre S."/>
            <person name="Green P.J."/>
            <person name="Grenville-Briggs L.J."/>
            <person name="Griffith J."/>
            <person name="Grunwald N.J."/>
            <person name="Horn K."/>
            <person name="Horner N.R."/>
            <person name="Hu C.H."/>
            <person name="Huitema E."/>
            <person name="Jeong D.H."/>
            <person name="Jones A.M."/>
            <person name="Jones J.D."/>
            <person name="Jones R.W."/>
            <person name="Karlsson E.K."/>
            <person name="Kunjeti S.G."/>
            <person name="Lamour K."/>
            <person name="Liu Z."/>
            <person name="Ma L."/>
            <person name="Maclean D."/>
            <person name="Chibucos M.C."/>
            <person name="McDonald H."/>
            <person name="McWalters J."/>
            <person name="Meijer H.J."/>
            <person name="Morgan W."/>
            <person name="Morris P.F."/>
            <person name="Munro C.A."/>
            <person name="O'Neill K."/>
            <person name="Ospina-Giraldo M."/>
            <person name="Pinzon A."/>
            <person name="Pritchard L."/>
            <person name="Ramsahoye B."/>
            <person name="Ren Q."/>
            <person name="Restrepo S."/>
            <person name="Roy S."/>
            <person name="Sadanandom A."/>
            <person name="Savidor A."/>
            <person name="Schornack S."/>
            <person name="Schwartz D.C."/>
            <person name="Schumann U.D."/>
            <person name="Schwessinger B."/>
            <person name="Seyer L."/>
            <person name="Sharpe T."/>
            <person name="Silvar C."/>
            <person name="Song J."/>
            <person name="Studholme D.J."/>
            <person name="Sykes S."/>
            <person name="Thines M."/>
            <person name="van de Vondervoort P.J."/>
            <person name="Phuntumart V."/>
            <person name="Wawra S."/>
            <person name="Weide R."/>
            <person name="Win J."/>
            <person name="Young C."/>
            <person name="Zhou S."/>
            <person name="Fry W."/>
            <person name="Meyers B.C."/>
            <person name="van West P."/>
            <person name="Ristaino J."/>
            <person name="Govers F."/>
            <person name="Birch P.R."/>
            <person name="Whisson S.C."/>
            <person name="Judelson H.S."/>
            <person name="Nusbaum C."/>
        </authorList>
    </citation>
    <scope>NUCLEOTIDE SEQUENCE [LARGE SCALE GENOMIC DNA]</scope>
    <source>
        <strain evidence="3">T30-4</strain>
    </source>
</reference>
<organism evidence="2 3">
    <name type="scientific">Phytophthora infestans (strain T30-4)</name>
    <name type="common">Potato late blight agent</name>
    <dbReference type="NCBI Taxonomy" id="403677"/>
    <lineage>
        <taxon>Eukaryota</taxon>
        <taxon>Sar</taxon>
        <taxon>Stramenopiles</taxon>
        <taxon>Oomycota</taxon>
        <taxon>Peronosporomycetes</taxon>
        <taxon>Peronosporales</taxon>
        <taxon>Peronosporaceae</taxon>
        <taxon>Phytophthora</taxon>
    </lineage>
</organism>
<dbReference type="KEGG" id="pif:PITG_22866"/>
<evidence type="ECO:0000313" key="2">
    <source>
        <dbReference type="EMBL" id="EEY56101.1"/>
    </source>
</evidence>
<feature type="domain" description="Phytotoxin PcF" evidence="1">
    <location>
        <begin position="65"/>
        <end position="107"/>
    </location>
</feature>
<keyword evidence="3" id="KW-1185">Reference proteome</keyword>
<evidence type="ECO:0000313" key="3">
    <source>
        <dbReference type="Proteomes" id="UP000006643"/>
    </source>
</evidence>
<evidence type="ECO:0000259" key="1">
    <source>
        <dbReference type="Pfam" id="PF09461"/>
    </source>
</evidence>
<dbReference type="InParanoid" id="D0NDE4"/>
<proteinExistence type="predicted"/>
<accession>D0NDE4</accession>
<sequence>MFTTYVSFLLYSFLGTVDDSEEHKFIPLFLKSSSRRYLARLLKMNVKTYVFLCVAAVFATLSSAQPFCTAKGCALNIYSPANIETSECCRKQPGSFDSCCSKSCNEGFPCK</sequence>
<dbReference type="Pfam" id="PF09461">
    <property type="entry name" value="PcF"/>
    <property type="match status" value="1"/>
</dbReference>
<dbReference type="VEuPathDB" id="FungiDB:PITG_22866"/>